<reference evidence="2" key="1">
    <citation type="submission" date="2020-11" db="EMBL/GenBank/DDBJ databases">
        <authorList>
            <consortium name="DOE Joint Genome Institute"/>
            <person name="Ahrendt S."/>
            <person name="Riley R."/>
            <person name="Andreopoulos W."/>
            <person name="Labutti K."/>
            <person name="Pangilinan J."/>
            <person name="Ruiz-Duenas F.J."/>
            <person name="Barrasa J.M."/>
            <person name="Sanchez-Garcia M."/>
            <person name="Camarero S."/>
            <person name="Miyauchi S."/>
            <person name="Serrano A."/>
            <person name="Linde D."/>
            <person name="Babiker R."/>
            <person name="Drula E."/>
            <person name="Ayuso-Fernandez I."/>
            <person name="Pacheco R."/>
            <person name="Padilla G."/>
            <person name="Ferreira P."/>
            <person name="Barriuso J."/>
            <person name="Kellner H."/>
            <person name="Castanera R."/>
            <person name="Alfaro M."/>
            <person name="Ramirez L."/>
            <person name="Pisabarro A.G."/>
            <person name="Kuo A."/>
            <person name="Tritt A."/>
            <person name="Lipzen A."/>
            <person name="He G."/>
            <person name="Yan M."/>
            <person name="Ng V."/>
            <person name="Cullen D."/>
            <person name="Martin F."/>
            <person name="Rosso M.-N."/>
            <person name="Henrissat B."/>
            <person name="Hibbett D."/>
            <person name="Martinez A.T."/>
            <person name="Grigoriev I.V."/>
        </authorList>
    </citation>
    <scope>NUCLEOTIDE SEQUENCE</scope>
    <source>
        <strain evidence="2">CBS 247.69</strain>
    </source>
</reference>
<feature type="compositionally biased region" description="Low complexity" evidence="1">
    <location>
        <begin position="125"/>
        <end position="135"/>
    </location>
</feature>
<dbReference type="AlphaFoldDB" id="A0A9P5Y131"/>
<gene>
    <name evidence="2" type="ORF">BDZ94DRAFT_1266133</name>
</gene>
<evidence type="ECO:0000256" key="1">
    <source>
        <dbReference type="SAM" id="MobiDB-lite"/>
    </source>
</evidence>
<feature type="region of interest" description="Disordered" evidence="1">
    <location>
        <begin position="1"/>
        <end position="150"/>
    </location>
</feature>
<dbReference type="OrthoDB" id="3270652at2759"/>
<comment type="caution">
    <text evidence="2">The sequence shown here is derived from an EMBL/GenBank/DDBJ whole genome shotgun (WGS) entry which is preliminary data.</text>
</comment>
<feature type="compositionally biased region" description="Pro residues" evidence="1">
    <location>
        <begin position="76"/>
        <end position="91"/>
    </location>
</feature>
<name>A0A9P5Y131_9AGAR</name>
<organism evidence="2 3">
    <name type="scientific">Collybia nuda</name>
    <dbReference type="NCBI Taxonomy" id="64659"/>
    <lineage>
        <taxon>Eukaryota</taxon>
        <taxon>Fungi</taxon>
        <taxon>Dikarya</taxon>
        <taxon>Basidiomycota</taxon>
        <taxon>Agaricomycotina</taxon>
        <taxon>Agaricomycetes</taxon>
        <taxon>Agaricomycetidae</taxon>
        <taxon>Agaricales</taxon>
        <taxon>Tricholomatineae</taxon>
        <taxon>Clitocybaceae</taxon>
        <taxon>Collybia</taxon>
    </lineage>
</organism>
<protein>
    <submittedName>
        <fullName evidence="2">Uncharacterized protein</fullName>
    </submittedName>
</protein>
<evidence type="ECO:0000313" key="3">
    <source>
        <dbReference type="Proteomes" id="UP000807353"/>
    </source>
</evidence>
<feature type="compositionally biased region" description="Pro residues" evidence="1">
    <location>
        <begin position="106"/>
        <end position="116"/>
    </location>
</feature>
<sequence>MARSTRSQSQNSSLASKTTGSALDPHTELPAGERTNLHAVSPAGDLEDGEISDDAKSPGESVKESLDTQLPAIAEAPPPSEPGGPPTPPPDVILRGESPVTIQLPPVTPLSPLPQPHPHRHQHQHQPSPSQNSPQDFLQHEPSSDPLENTNRALSDEELDHAKSLVLDLLGWGVEPEYLVDCGVSAPVLYRIFTDLHLRLPTNLAYFN</sequence>
<feature type="compositionally biased region" description="Basic and acidic residues" evidence="1">
    <location>
        <begin position="53"/>
        <end position="66"/>
    </location>
</feature>
<dbReference type="Proteomes" id="UP000807353">
    <property type="component" value="Unassembled WGS sequence"/>
</dbReference>
<accession>A0A9P5Y131</accession>
<keyword evidence="3" id="KW-1185">Reference proteome</keyword>
<proteinExistence type="predicted"/>
<evidence type="ECO:0000313" key="2">
    <source>
        <dbReference type="EMBL" id="KAF9460395.1"/>
    </source>
</evidence>
<feature type="compositionally biased region" description="Polar residues" evidence="1">
    <location>
        <begin position="1"/>
        <end position="21"/>
    </location>
</feature>
<dbReference type="EMBL" id="MU150299">
    <property type="protein sequence ID" value="KAF9460395.1"/>
    <property type="molecule type" value="Genomic_DNA"/>
</dbReference>